<evidence type="ECO:0000313" key="3">
    <source>
        <dbReference type="Proteomes" id="UP000707071"/>
    </source>
</evidence>
<dbReference type="EMBL" id="SRRH01001165">
    <property type="protein sequence ID" value="KAG6282510.1"/>
    <property type="molecule type" value="Genomic_DNA"/>
</dbReference>
<reference evidence="2 3" key="1">
    <citation type="journal article" date="2020" name="bioRxiv">
        <title>Whole genome comparisons of ergot fungi reveals the divergence and evolution of species within the genus Claviceps are the result of varying mechanisms driving genome evolution and host range expansion.</title>
        <authorList>
            <person name="Wyka S.A."/>
            <person name="Mondo S.J."/>
            <person name="Liu M."/>
            <person name="Dettman J."/>
            <person name="Nalam V."/>
            <person name="Broders K.D."/>
        </authorList>
    </citation>
    <scope>NUCLEOTIDE SEQUENCE [LARGE SCALE GENOMIC DNA]</scope>
    <source>
        <strain evidence="2 3">Clav52</strain>
    </source>
</reference>
<proteinExistence type="predicted"/>
<feature type="non-terminal residue" evidence="2">
    <location>
        <position position="69"/>
    </location>
</feature>
<gene>
    <name evidence="2" type="ORF">E4U09_000595</name>
</gene>
<keyword evidence="1" id="KW-0732">Signal</keyword>
<dbReference type="Proteomes" id="UP000707071">
    <property type="component" value="Unassembled WGS sequence"/>
</dbReference>
<sequence>MILCFFALGLPSLSPRPASSDSIPSWDVAIETGHEDKIVVNGTIQQVDTYMEAAGSEKAHEEPSFLFFG</sequence>
<organism evidence="2 3">
    <name type="scientific">Claviceps aff. purpurea</name>
    <dbReference type="NCBI Taxonomy" id="1967640"/>
    <lineage>
        <taxon>Eukaryota</taxon>
        <taxon>Fungi</taxon>
        <taxon>Dikarya</taxon>
        <taxon>Ascomycota</taxon>
        <taxon>Pezizomycotina</taxon>
        <taxon>Sordariomycetes</taxon>
        <taxon>Hypocreomycetidae</taxon>
        <taxon>Hypocreales</taxon>
        <taxon>Clavicipitaceae</taxon>
        <taxon>Claviceps</taxon>
    </lineage>
</organism>
<protein>
    <submittedName>
        <fullName evidence="2">Uncharacterized protein</fullName>
    </submittedName>
</protein>
<evidence type="ECO:0000256" key="1">
    <source>
        <dbReference type="SAM" id="SignalP"/>
    </source>
</evidence>
<evidence type="ECO:0000313" key="2">
    <source>
        <dbReference type="EMBL" id="KAG6282510.1"/>
    </source>
</evidence>
<comment type="caution">
    <text evidence="2">The sequence shown here is derived from an EMBL/GenBank/DDBJ whole genome shotgun (WGS) entry which is preliminary data.</text>
</comment>
<accession>A0A9P7Q988</accession>
<keyword evidence="3" id="KW-1185">Reference proteome</keyword>
<name>A0A9P7Q988_9HYPO</name>
<feature type="chain" id="PRO_5040484544" evidence="1">
    <location>
        <begin position="21"/>
        <end position="69"/>
    </location>
</feature>
<dbReference type="AlphaFoldDB" id="A0A9P7Q988"/>
<feature type="signal peptide" evidence="1">
    <location>
        <begin position="1"/>
        <end position="20"/>
    </location>
</feature>